<evidence type="ECO:0000256" key="4">
    <source>
        <dbReference type="ARBA" id="ARBA00036539"/>
    </source>
</evidence>
<comment type="similarity">
    <text evidence="1 7">Belongs to the 5-formyltetrahydrofolate cyclo-ligase family.</text>
</comment>
<dbReference type="InterPro" id="IPR024185">
    <property type="entry name" value="FTHF_cligase-like_sf"/>
</dbReference>
<evidence type="ECO:0000256" key="1">
    <source>
        <dbReference type="ARBA" id="ARBA00010638"/>
    </source>
</evidence>
<dbReference type="GO" id="GO:0030272">
    <property type="term" value="F:5-formyltetrahydrofolate cyclo-ligase activity"/>
    <property type="evidence" value="ECO:0007669"/>
    <property type="project" value="UniProtKB-EC"/>
</dbReference>
<accession>A0A8H7BNK9</accession>
<dbReference type="InterPro" id="IPR002698">
    <property type="entry name" value="FTHF_cligase"/>
</dbReference>
<evidence type="ECO:0000256" key="6">
    <source>
        <dbReference type="PIRSR" id="PIRSR006806-1"/>
    </source>
</evidence>
<feature type="binding site" evidence="6">
    <location>
        <position position="58"/>
    </location>
    <ligand>
        <name>substrate</name>
    </ligand>
</feature>
<evidence type="ECO:0000256" key="5">
    <source>
        <dbReference type="ARBA" id="ARBA00038966"/>
    </source>
</evidence>
<name>A0A8H7BNK9_9FUNG</name>
<keyword evidence="2 6" id="KW-0547">Nucleotide-binding</keyword>
<dbReference type="Gene3D" id="3.40.50.10420">
    <property type="entry name" value="NagB/RpiA/CoA transferase-like"/>
    <property type="match status" value="1"/>
</dbReference>
<feature type="binding site" evidence="6">
    <location>
        <position position="64"/>
    </location>
    <ligand>
        <name>substrate</name>
    </ligand>
</feature>
<evidence type="ECO:0000256" key="7">
    <source>
        <dbReference type="RuleBase" id="RU361279"/>
    </source>
</evidence>
<evidence type="ECO:0000313" key="8">
    <source>
        <dbReference type="EMBL" id="KAF7726763.1"/>
    </source>
</evidence>
<dbReference type="PANTHER" id="PTHR23407:SF1">
    <property type="entry name" value="5-FORMYLTETRAHYDROFOLATE CYCLO-LIGASE"/>
    <property type="match status" value="1"/>
</dbReference>
<sequence length="212" mass="24164">MTILMNSVTQLKRSLRKEIGARLKEVPLATVAKESEQVTKQLLSLDIYKQSRNVSVFISLPHSEIDTRAIIHAILHASDGKSLYVPRWTKDSMDMVKLTSWEAYQALPVNKWNIPEPPHDQPMETALETEGLDLILVPAMAFDTERNRIGHGKGYYDRYLEKCRNWAIQHHTNSPVTIGLALEAQLLDSEVIPIETTDKKLDWVLTSNKIIH</sequence>
<keyword evidence="9" id="KW-1185">Reference proteome</keyword>
<dbReference type="SUPFAM" id="SSF100950">
    <property type="entry name" value="NagB/RpiA/CoA transferase-like"/>
    <property type="match status" value="1"/>
</dbReference>
<dbReference type="InterPro" id="IPR037171">
    <property type="entry name" value="NagB/RpiA_transferase-like"/>
</dbReference>
<dbReference type="GO" id="GO:0035999">
    <property type="term" value="P:tetrahydrofolate interconversion"/>
    <property type="evidence" value="ECO:0007669"/>
    <property type="project" value="TreeGrafter"/>
</dbReference>
<dbReference type="Pfam" id="PF01812">
    <property type="entry name" value="5-FTHF_cyc-lig"/>
    <property type="match status" value="1"/>
</dbReference>
<reference evidence="8" key="1">
    <citation type="submission" date="2020-01" db="EMBL/GenBank/DDBJ databases">
        <title>Genome Sequencing of Three Apophysomyces-Like Fungal Strains Confirms a Novel Fungal Genus in the Mucoromycota with divergent Burkholderia-like Endosymbiotic Bacteria.</title>
        <authorList>
            <person name="Stajich J.E."/>
            <person name="Macias A.M."/>
            <person name="Carter-House D."/>
            <person name="Lovett B."/>
            <person name="Kasson L.R."/>
            <person name="Berry K."/>
            <person name="Grigoriev I."/>
            <person name="Chang Y."/>
            <person name="Spatafora J."/>
            <person name="Kasson M.T."/>
        </authorList>
    </citation>
    <scope>NUCLEOTIDE SEQUENCE</scope>
    <source>
        <strain evidence="8">NRRL A-21654</strain>
    </source>
</reference>
<keyword evidence="7" id="KW-0460">Magnesium</keyword>
<proteinExistence type="inferred from homology"/>
<dbReference type="GO" id="GO:0005739">
    <property type="term" value="C:mitochondrion"/>
    <property type="evidence" value="ECO:0007669"/>
    <property type="project" value="TreeGrafter"/>
</dbReference>
<dbReference type="GO" id="GO:0005524">
    <property type="term" value="F:ATP binding"/>
    <property type="evidence" value="ECO:0007669"/>
    <property type="project" value="UniProtKB-KW"/>
</dbReference>
<dbReference type="GO" id="GO:0009396">
    <property type="term" value="P:folic acid-containing compound biosynthetic process"/>
    <property type="evidence" value="ECO:0007669"/>
    <property type="project" value="TreeGrafter"/>
</dbReference>
<comment type="catalytic activity">
    <reaction evidence="4 7">
        <text>(6S)-5-formyl-5,6,7,8-tetrahydrofolate + ATP = (6R)-5,10-methenyltetrahydrofolate + ADP + phosphate</text>
        <dbReference type="Rhea" id="RHEA:10488"/>
        <dbReference type="ChEBI" id="CHEBI:30616"/>
        <dbReference type="ChEBI" id="CHEBI:43474"/>
        <dbReference type="ChEBI" id="CHEBI:57455"/>
        <dbReference type="ChEBI" id="CHEBI:57457"/>
        <dbReference type="ChEBI" id="CHEBI:456216"/>
        <dbReference type="EC" id="6.3.3.2"/>
    </reaction>
</comment>
<comment type="caution">
    <text evidence="8">The sequence shown here is derived from an EMBL/GenBank/DDBJ whole genome shotgun (WGS) entry which is preliminary data.</text>
</comment>
<feature type="binding site" evidence="6">
    <location>
        <begin position="12"/>
        <end position="16"/>
    </location>
    <ligand>
        <name>ATP</name>
        <dbReference type="ChEBI" id="CHEBI:30616"/>
    </ligand>
</feature>
<protein>
    <recommendedName>
        <fullName evidence="5 7">5-formyltetrahydrofolate cyclo-ligase</fullName>
        <ecNumber evidence="5 7">6.3.3.2</ecNumber>
    </recommendedName>
</protein>
<keyword evidence="3 6" id="KW-0067">ATP-binding</keyword>
<evidence type="ECO:0000256" key="3">
    <source>
        <dbReference type="ARBA" id="ARBA00022840"/>
    </source>
</evidence>
<organism evidence="8 9">
    <name type="scientific">Apophysomyces ossiformis</name>
    <dbReference type="NCBI Taxonomy" id="679940"/>
    <lineage>
        <taxon>Eukaryota</taxon>
        <taxon>Fungi</taxon>
        <taxon>Fungi incertae sedis</taxon>
        <taxon>Mucoromycota</taxon>
        <taxon>Mucoromycotina</taxon>
        <taxon>Mucoromycetes</taxon>
        <taxon>Mucorales</taxon>
        <taxon>Mucorineae</taxon>
        <taxon>Mucoraceae</taxon>
        <taxon>Apophysomyces</taxon>
    </lineage>
</organism>
<dbReference type="EMBL" id="JABAYA010000072">
    <property type="protein sequence ID" value="KAF7726763.1"/>
    <property type="molecule type" value="Genomic_DNA"/>
</dbReference>
<keyword evidence="7" id="KW-0479">Metal-binding</keyword>
<dbReference type="OrthoDB" id="2015992at2759"/>
<dbReference type="PANTHER" id="PTHR23407">
    <property type="entry name" value="ATPASE INHIBITOR/5-FORMYLTETRAHYDROFOLATE CYCLO-LIGASE"/>
    <property type="match status" value="1"/>
</dbReference>
<dbReference type="AlphaFoldDB" id="A0A8H7BNK9"/>
<feature type="binding site" evidence="6">
    <location>
        <begin position="148"/>
        <end position="156"/>
    </location>
    <ligand>
        <name>ATP</name>
        <dbReference type="ChEBI" id="CHEBI:30616"/>
    </ligand>
</feature>
<evidence type="ECO:0000313" key="9">
    <source>
        <dbReference type="Proteomes" id="UP000605846"/>
    </source>
</evidence>
<dbReference type="FunFam" id="3.40.50.10420:FF:000007">
    <property type="entry name" value="5-formyltetrahydrofolate cyclo-ligase"/>
    <property type="match status" value="1"/>
</dbReference>
<dbReference type="EC" id="6.3.3.2" evidence="5 7"/>
<dbReference type="NCBIfam" id="TIGR02727">
    <property type="entry name" value="MTHFS_bact"/>
    <property type="match status" value="1"/>
</dbReference>
<gene>
    <name evidence="8" type="ORF">EC973_008451</name>
</gene>
<dbReference type="PIRSF" id="PIRSF006806">
    <property type="entry name" value="FTHF_cligase"/>
    <property type="match status" value="1"/>
</dbReference>
<dbReference type="Proteomes" id="UP000605846">
    <property type="component" value="Unassembled WGS sequence"/>
</dbReference>
<dbReference type="GO" id="GO:0046872">
    <property type="term" value="F:metal ion binding"/>
    <property type="evidence" value="ECO:0007669"/>
    <property type="project" value="UniProtKB-KW"/>
</dbReference>
<evidence type="ECO:0000256" key="2">
    <source>
        <dbReference type="ARBA" id="ARBA00022741"/>
    </source>
</evidence>
<comment type="cofactor">
    <cofactor evidence="7">
        <name>Mg(2+)</name>
        <dbReference type="ChEBI" id="CHEBI:18420"/>
    </cofactor>
</comment>